<accession>A0ABW9DN60</accession>
<sequence length="155" mass="17144">MKNASLTLYIDGKCPLCVAEVKQLRAWDRHGRLAYIDIAQPGFDPAPLGVDLALLNRQLHAWTAEGRCIVGIDSMIAAYTLVGKGWIVAPLRVPVLRPTFRALYRVFARNRMNVSKWIGLENGPVCTDEMCALKADLSCSERRDSASKPSVGNLF</sequence>
<keyword evidence="2" id="KW-1185">Reference proteome</keyword>
<dbReference type="Proteomes" id="UP001629432">
    <property type="component" value="Unassembled WGS sequence"/>
</dbReference>
<dbReference type="InterPro" id="IPR044691">
    <property type="entry name" value="DCC1_Trx"/>
</dbReference>
<dbReference type="EMBL" id="JAQQCF010000004">
    <property type="protein sequence ID" value="MFM0636507.1"/>
    <property type="molecule type" value="Genomic_DNA"/>
</dbReference>
<dbReference type="PANTHER" id="PTHR34290">
    <property type="entry name" value="SI:CH73-390P7.2"/>
    <property type="match status" value="1"/>
</dbReference>
<protein>
    <submittedName>
        <fullName evidence="1">DUF393 domain-containing protein</fullName>
    </submittedName>
</protein>
<comment type="caution">
    <text evidence="1">The sequence shown here is derived from an EMBL/GenBank/DDBJ whole genome shotgun (WGS) entry which is preliminary data.</text>
</comment>
<evidence type="ECO:0000313" key="1">
    <source>
        <dbReference type="EMBL" id="MFM0636507.1"/>
    </source>
</evidence>
<evidence type="ECO:0000313" key="2">
    <source>
        <dbReference type="Proteomes" id="UP001629432"/>
    </source>
</evidence>
<dbReference type="InterPro" id="IPR007263">
    <property type="entry name" value="DCC1-like"/>
</dbReference>
<organism evidence="1 2">
    <name type="scientific">Paraburkholderia metrosideri</name>
    <dbReference type="NCBI Taxonomy" id="580937"/>
    <lineage>
        <taxon>Bacteria</taxon>
        <taxon>Pseudomonadati</taxon>
        <taxon>Pseudomonadota</taxon>
        <taxon>Betaproteobacteria</taxon>
        <taxon>Burkholderiales</taxon>
        <taxon>Burkholderiaceae</taxon>
        <taxon>Paraburkholderia</taxon>
    </lineage>
</organism>
<dbReference type="Pfam" id="PF04134">
    <property type="entry name" value="DCC1-like"/>
    <property type="match status" value="1"/>
</dbReference>
<gene>
    <name evidence="1" type="ORF">PQQ63_07365</name>
</gene>
<dbReference type="PANTHER" id="PTHR34290:SF2">
    <property type="entry name" value="OS04G0668800 PROTEIN"/>
    <property type="match status" value="1"/>
</dbReference>
<dbReference type="RefSeq" id="WP_408334525.1">
    <property type="nucleotide sequence ID" value="NZ_JAQQCF010000004.1"/>
</dbReference>
<reference evidence="1 2" key="1">
    <citation type="journal article" date="2024" name="Chem. Sci.">
        <title>Discovery of megapolipeptins by genome mining of a Burkholderiales bacteria collection.</title>
        <authorList>
            <person name="Paulo B.S."/>
            <person name="Recchia M.J.J."/>
            <person name="Lee S."/>
            <person name="Fergusson C.H."/>
            <person name="Romanowski S.B."/>
            <person name="Hernandez A."/>
            <person name="Krull N."/>
            <person name="Liu D.Y."/>
            <person name="Cavanagh H."/>
            <person name="Bos A."/>
            <person name="Gray C.A."/>
            <person name="Murphy B.T."/>
            <person name="Linington R.G."/>
            <person name="Eustaquio A.S."/>
        </authorList>
    </citation>
    <scope>NUCLEOTIDE SEQUENCE [LARGE SCALE GENOMIC DNA]</scope>
    <source>
        <strain evidence="1 2">RL17-338-BIC-A</strain>
    </source>
</reference>
<proteinExistence type="predicted"/>
<name>A0ABW9DN60_9BURK</name>